<dbReference type="GO" id="GO:0004146">
    <property type="term" value="F:dihydrofolate reductase activity"/>
    <property type="evidence" value="ECO:0007669"/>
    <property type="project" value="UniProtKB-EC"/>
</dbReference>
<gene>
    <name evidence="11" type="ORF">I6U48_11485</name>
</gene>
<dbReference type="GO" id="GO:0046655">
    <property type="term" value="P:folic acid metabolic process"/>
    <property type="evidence" value="ECO:0007669"/>
    <property type="project" value="TreeGrafter"/>
</dbReference>
<dbReference type="RefSeq" id="WP_218320601.1">
    <property type="nucleotide sequence ID" value="NZ_JAEEGC010000049.1"/>
</dbReference>
<sequence>MLSFVVAVAKNNVIGIDNKMPWYLPNDLKKFKEVTTSKTRTMIMGRKTFESLPQILKDRHHIVLTRDKNYKSDDKRVTIINSQEQLESYIKDEKEYFVIGGEEIFSLLFPYASRMYLTEIDEDIEGDTFLPEYDEKEWKVIEVKEGILDEENKHVHVFKTLERK</sequence>
<dbReference type="GO" id="GO:0046452">
    <property type="term" value="P:dihydrofolate metabolic process"/>
    <property type="evidence" value="ECO:0007669"/>
    <property type="project" value="TreeGrafter"/>
</dbReference>
<comment type="catalytic activity">
    <reaction evidence="8">
        <text>(6S)-5,6,7,8-tetrahydrofolate + NADP(+) = 7,8-dihydrofolate + NADPH + H(+)</text>
        <dbReference type="Rhea" id="RHEA:15009"/>
        <dbReference type="ChEBI" id="CHEBI:15378"/>
        <dbReference type="ChEBI" id="CHEBI:57451"/>
        <dbReference type="ChEBI" id="CHEBI:57453"/>
        <dbReference type="ChEBI" id="CHEBI:57783"/>
        <dbReference type="ChEBI" id="CHEBI:58349"/>
        <dbReference type="EC" id="1.5.1.3"/>
    </reaction>
</comment>
<comment type="caution">
    <text evidence="11">The sequence shown here is derived from an EMBL/GenBank/DDBJ whole genome shotgun (WGS) entry which is preliminary data.</text>
</comment>
<dbReference type="CDD" id="cd00209">
    <property type="entry name" value="DHFR"/>
    <property type="match status" value="1"/>
</dbReference>
<evidence type="ECO:0000256" key="9">
    <source>
        <dbReference type="RuleBase" id="RU004474"/>
    </source>
</evidence>
<proteinExistence type="inferred from homology"/>
<dbReference type="EMBL" id="JAEEGC010000049">
    <property type="protein sequence ID" value="MBV7273531.1"/>
    <property type="molecule type" value="Genomic_DNA"/>
</dbReference>
<keyword evidence="4 8" id="KW-0554">One-carbon metabolism</keyword>
<evidence type="ECO:0000256" key="1">
    <source>
        <dbReference type="ARBA" id="ARBA00004903"/>
    </source>
</evidence>
<keyword evidence="12" id="KW-1185">Reference proteome</keyword>
<dbReference type="EC" id="1.5.1.3" evidence="3 8"/>
<dbReference type="Proteomes" id="UP000694308">
    <property type="component" value="Unassembled WGS sequence"/>
</dbReference>
<keyword evidence="6 8" id="KW-0560">Oxidoreductase</keyword>
<comment type="similarity">
    <text evidence="2 8 9">Belongs to the dihydrofolate reductase family.</text>
</comment>
<dbReference type="GO" id="GO:0046654">
    <property type="term" value="P:tetrahydrofolate biosynthetic process"/>
    <property type="evidence" value="ECO:0007669"/>
    <property type="project" value="InterPro"/>
</dbReference>
<accession>A0A949WR43</accession>
<dbReference type="PANTHER" id="PTHR48069">
    <property type="entry name" value="DIHYDROFOLATE REDUCTASE"/>
    <property type="match status" value="1"/>
</dbReference>
<dbReference type="Pfam" id="PF00186">
    <property type="entry name" value="DHFR_1"/>
    <property type="match status" value="1"/>
</dbReference>
<comment type="function">
    <text evidence="7 8">Key enzyme in folate metabolism. Catalyzes an essential reaction for de novo glycine and purine synthesis, and for DNA precursor synthesis.</text>
</comment>
<dbReference type="InterPro" id="IPR012259">
    <property type="entry name" value="DHFR"/>
</dbReference>
<dbReference type="FunFam" id="3.40.430.10:FF:000001">
    <property type="entry name" value="Dihydrofolate reductase"/>
    <property type="match status" value="1"/>
</dbReference>
<evidence type="ECO:0000256" key="3">
    <source>
        <dbReference type="ARBA" id="ARBA00012856"/>
    </source>
</evidence>
<dbReference type="PANTHER" id="PTHR48069:SF3">
    <property type="entry name" value="DIHYDROFOLATE REDUCTASE"/>
    <property type="match status" value="1"/>
</dbReference>
<dbReference type="InterPro" id="IPR001796">
    <property type="entry name" value="DHFR_dom"/>
</dbReference>
<reference evidence="11" key="1">
    <citation type="submission" date="2020-12" db="EMBL/GenBank/DDBJ databases">
        <title>Clostridium thailandense sp. nov., a novel acetogenic bacterium isolated from peat land soil in Thailand.</title>
        <authorList>
            <person name="Chaikitkaew S."/>
            <person name="Birkeland N.K."/>
        </authorList>
    </citation>
    <scope>NUCLEOTIDE SEQUENCE</scope>
    <source>
        <strain evidence="11">PL3</strain>
    </source>
</reference>
<keyword evidence="5 8" id="KW-0521">NADP</keyword>
<evidence type="ECO:0000313" key="12">
    <source>
        <dbReference type="Proteomes" id="UP000694308"/>
    </source>
</evidence>
<dbReference type="GO" id="GO:0006730">
    <property type="term" value="P:one-carbon metabolic process"/>
    <property type="evidence" value="ECO:0007669"/>
    <property type="project" value="UniProtKB-KW"/>
</dbReference>
<protein>
    <recommendedName>
        <fullName evidence="3 8">Dihydrofolate reductase</fullName>
        <ecNumber evidence="3 8">1.5.1.3</ecNumber>
    </recommendedName>
</protein>
<dbReference type="GO" id="GO:0070401">
    <property type="term" value="F:NADP+ binding"/>
    <property type="evidence" value="ECO:0007669"/>
    <property type="project" value="UniProtKB-ARBA"/>
</dbReference>
<evidence type="ECO:0000256" key="7">
    <source>
        <dbReference type="ARBA" id="ARBA00025067"/>
    </source>
</evidence>
<organism evidence="11 12">
    <name type="scientific">Clostridium thailandense</name>
    <dbReference type="NCBI Taxonomy" id="2794346"/>
    <lineage>
        <taxon>Bacteria</taxon>
        <taxon>Bacillati</taxon>
        <taxon>Bacillota</taxon>
        <taxon>Clostridia</taxon>
        <taxon>Eubacteriales</taxon>
        <taxon>Clostridiaceae</taxon>
        <taxon>Clostridium</taxon>
    </lineage>
</organism>
<evidence type="ECO:0000256" key="2">
    <source>
        <dbReference type="ARBA" id="ARBA00009539"/>
    </source>
</evidence>
<feature type="domain" description="DHFR" evidence="10">
    <location>
        <begin position="1"/>
        <end position="163"/>
    </location>
</feature>
<evidence type="ECO:0000313" key="11">
    <source>
        <dbReference type="EMBL" id="MBV7273531.1"/>
    </source>
</evidence>
<dbReference type="PROSITE" id="PS51330">
    <property type="entry name" value="DHFR_2"/>
    <property type="match status" value="1"/>
</dbReference>
<dbReference type="GO" id="GO:0005829">
    <property type="term" value="C:cytosol"/>
    <property type="evidence" value="ECO:0007669"/>
    <property type="project" value="TreeGrafter"/>
</dbReference>
<name>A0A949WR43_9CLOT</name>
<comment type="pathway">
    <text evidence="1 8">Cofactor biosynthesis; tetrahydrofolate biosynthesis; 5,6,7,8-tetrahydrofolate from 7,8-dihydrofolate: step 1/1.</text>
</comment>
<evidence type="ECO:0000256" key="6">
    <source>
        <dbReference type="ARBA" id="ARBA00023002"/>
    </source>
</evidence>
<dbReference type="InterPro" id="IPR017925">
    <property type="entry name" value="DHFR_CS"/>
</dbReference>
<dbReference type="PIRSF" id="PIRSF000194">
    <property type="entry name" value="DHFR"/>
    <property type="match status" value="1"/>
</dbReference>
<evidence type="ECO:0000256" key="8">
    <source>
        <dbReference type="PIRNR" id="PIRNR000194"/>
    </source>
</evidence>
<evidence type="ECO:0000256" key="5">
    <source>
        <dbReference type="ARBA" id="ARBA00022857"/>
    </source>
</evidence>
<evidence type="ECO:0000259" key="10">
    <source>
        <dbReference type="PROSITE" id="PS51330"/>
    </source>
</evidence>
<evidence type="ECO:0000256" key="4">
    <source>
        <dbReference type="ARBA" id="ARBA00022563"/>
    </source>
</evidence>
<dbReference type="AlphaFoldDB" id="A0A949WR43"/>
<dbReference type="PROSITE" id="PS00075">
    <property type="entry name" value="DHFR_1"/>
    <property type="match status" value="1"/>
</dbReference>